<feature type="transmembrane region" description="Helical" evidence="1">
    <location>
        <begin position="160"/>
        <end position="188"/>
    </location>
</feature>
<sequence length="209" mass="24045">MSLTANKFSKKEAISFGWKVMKENFWFFFGLLIVMGLVNFFPEIAKALLKEKTFITLTNFIAFVLGLILQLGFIKICLKFSDQQKPKFSEFFLQYPLFFKMFFGYILYFLIVLVGLILFIIPGIVFAIKFSFYKYFIVDEGLGPIEALKRSYKITRGATWNLFLFFSLTSAINLIGVFALLIGLFATIPTTTMATAFVYRKLLIQSETA</sequence>
<keyword evidence="1" id="KW-1133">Transmembrane helix</keyword>
<evidence type="ECO:0000313" key="4">
    <source>
        <dbReference type="Proteomes" id="UP000230088"/>
    </source>
</evidence>
<dbReference type="InterPro" id="IPR057169">
    <property type="entry name" value="DUF7847"/>
</dbReference>
<dbReference type="PANTHER" id="PTHR40076">
    <property type="entry name" value="MEMBRANE PROTEIN-RELATED"/>
    <property type="match status" value="1"/>
</dbReference>
<proteinExistence type="predicted"/>
<evidence type="ECO:0000259" key="2">
    <source>
        <dbReference type="Pfam" id="PF25231"/>
    </source>
</evidence>
<comment type="caution">
    <text evidence="3">The sequence shown here is derived from an EMBL/GenBank/DDBJ whole genome shotgun (WGS) entry which is preliminary data.</text>
</comment>
<feature type="transmembrane region" description="Helical" evidence="1">
    <location>
        <begin position="54"/>
        <end position="74"/>
    </location>
</feature>
<feature type="domain" description="DUF7847" evidence="2">
    <location>
        <begin position="102"/>
        <end position="197"/>
    </location>
</feature>
<dbReference type="PANTHER" id="PTHR40076:SF1">
    <property type="entry name" value="MEMBRANE PROTEIN"/>
    <property type="match status" value="1"/>
</dbReference>
<organism evidence="3 4">
    <name type="scientific">Candidatus Nealsonbacteria bacterium CG08_land_8_20_14_0_20_38_20</name>
    <dbReference type="NCBI Taxonomy" id="1974705"/>
    <lineage>
        <taxon>Bacteria</taxon>
        <taxon>Candidatus Nealsoniibacteriota</taxon>
    </lineage>
</organism>
<dbReference type="EMBL" id="PEYD01000011">
    <property type="protein sequence ID" value="PIS39672.1"/>
    <property type="molecule type" value="Genomic_DNA"/>
</dbReference>
<accession>A0A2H0YPJ7</accession>
<dbReference type="AlphaFoldDB" id="A0A2H0YPJ7"/>
<gene>
    <name evidence="3" type="ORF">COT33_00730</name>
</gene>
<dbReference type="Proteomes" id="UP000230088">
    <property type="component" value="Unassembled WGS sequence"/>
</dbReference>
<protein>
    <recommendedName>
        <fullName evidence="2">DUF7847 domain-containing protein</fullName>
    </recommendedName>
</protein>
<evidence type="ECO:0000313" key="3">
    <source>
        <dbReference type="EMBL" id="PIS39672.1"/>
    </source>
</evidence>
<dbReference type="InterPro" id="IPR010380">
    <property type="entry name" value="DUF975"/>
</dbReference>
<reference evidence="4" key="1">
    <citation type="submission" date="2017-09" db="EMBL/GenBank/DDBJ databases">
        <title>Depth-based differentiation of microbial function through sediment-hosted aquifers and enrichment of novel symbionts in the deep terrestrial subsurface.</title>
        <authorList>
            <person name="Probst A.J."/>
            <person name="Ladd B."/>
            <person name="Jarett J.K."/>
            <person name="Geller-Mcgrath D.E."/>
            <person name="Sieber C.M.K."/>
            <person name="Emerson J.B."/>
            <person name="Anantharaman K."/>
            <person name="Thomas B.C."/>
            <person name="Malmstrom R."/>
            <person name="Stieglmeier M."/>
            <person name="Klingl A."/>
            <person name="Woyke T."/>
            <person name="Ryan C.M."/>
            <person name="Banfield J.F."/>
        </authorList>
    </citation>
    <scope>NUCLEOTIDE SEQUENCE [LARGE SCALE GENOMIC DNA]</scope>
</reference>
<dbReference type="Pfam" id="PF25231">
    <property type="entry name" value="DUF7847"/>
    <property type="match status" value="1"/>
</dbReference>
<name>A0A2H0YPJ7_9BACT</name>
<keyword evidence="1" id="KW-0812">Transmembrane</keyword>
<keyword evidence="1" id="KW-0472">Membrane</keyword>
<evidence type="ECO:0000256" key="1">
    <source>
        <dbReference type="SAM" id="Phobius"/>
    </source>
</evidence>
<feature type="transmembrane region" description="Helical" evidence="1">
    <location>
        <begin position="102"/>
        <end position="128"/>
    </location>
</feature>
<feature type="transmembrane region" description="Helical" evidence="1">
    <location>
        <begin position="25"/>
        <end position="42"/>
    </location>
</feature>